<dbReference type="GO" id="GO:0005886">
    <property type="term" value="C:plasma membrane"/>
    <property type="evidence" value="ECO:0007669"/>
    <property type="project" value="UniProtKB-SubCell"/>
</dbReference>
<keyword evidence="5 6" id="KW-0472">Membrane</keyword>
<dbReference type="InterPro" id="IPR005171">
    <property type="entry name" value="Cyt_c_oxidase_su4_prok"/>
</dbReference>
<keyword evidence="3 6" id="KW-0812">Transmembrane</keyword>
<evidence type="ECO:0000256" key="1">
    <source>
        <dbReference type="ARBA" id="ARBA00004651"/>
    </source>
</evidence>
<evidence type="ECO:0000256" key="3">
    <source>
        <dbReference type="ARBA" id="ARBA00022692"/>
    </source>
</evidence>
<dbReference type="AlphaFoldDB" id="A0A7I9VK62"/>
<name>A0A7I9VK62_9BACT</name>
<evidence type="ECO:0000313" key="7">
    <source>
        <dbReference type="EMBL" id="GEJ56786.1"/>
    </source>
</evidence>
<keyword evidence="8" id="KW-1185">Reference proteome</keyword>
<evidence type="ECO:0000313" key="8">
    <source>
        <dbReference type="Proteomes" id="UP000503640"/>
    </source>
</evidence>
<feature type="transmembrane region" description="Helical" evidence="6">
    <location>
        <begin position="20"/>
        <end position="42"/>
    </location>
</feature>
<dbReference type="NCBIfam" id="TIGR02229">
    <property type="entry name" value="caa3_sub_IV"/>
    <property type="match status" value="1"/>
</dbReference>
<comment type="caution">
    <text evidence="7">The sequence shown here is derived from an EMBL/GenBank/DDBJ whole genome shotgun (WGS) entry which is preliminary data.</text>
</comment>
<dbReference type="InterPro" id="IPR011743">
    <property type="entry name" value="Caa3_sub_IV"/>
</dbReference>
<evidence type="ECO:0000256" key="5">
    <source>
        <dbReference type="ARBA" id="ARBA00023136"/>
    </source>
</evidence>
<dbReference type="Proteomes" id="UP000503640">
    <property type="component" value="Unassembled WGS sequence"/>
</dbReference>
<comment type="subcellular location">
    <subcellularLocation>
        <location evidence="1">Cell membrane</location>
        <topology evidence="1">Multi-pass membrane protein</topology>
    </subcellularLocation>
</comment>
<dbReference type="RefSeq" id="WP_176064261.1">
    <property type="nucleotide sequence ID" value="NZ_BJTG01000003.1"/>
</dbReference>
<dbReference type="Pfam" id="PF03626">
    <property type="entry name" value="COX4_pro"/>
    <property type="match status" value="1"/>
</dbReference>
<accession>A0A7I9VK62</accession>
<evidence type="ECO:0000256" key="4">
    <source>
        <dbReference type="ARBA" id="ARBA00022989"/>
    </source>
</evidence>
<protein>
    <recommendedName>
        <fullName evidence="9">Caa(3)-type oxidase, subunit IV</fullName>
    </recommendedName>
</protein>
<organism evidence="7 8">
    <name type="scientific">Anaeromyxobacter diazotrophicus</name>
    <dbReference type="NCBI Taxonomy" id="2590199"/>
    <lineage>
        <taxon>Bacteria</taxon>
        <taxon>Pseudomonadati</taxon>
        <taxon>Myxococcota</taxon>
        <taxon>Myxococcia</taxon>
        <taxon>Myxococcales</taxon>
        <taxon>Cystobacterineae</taxon>
        <taxon>Anaeromyxobacteraceae</taxon>
        <taxon>Anaeromyxobacter</taxon>
    </lineage>
</organism>
<gene>
    <name evidence="7" type="ORF">AMYX_15270</name>
</gene>
<evidence type="ECO:0000256" key="6">
    <source>
        <dbReference type="SAM" id="Phobius"/>
    </source>
</evidence>
<keyword evidence="4 6" id="KW-1133">Transmembrane helix</keyword>
<keyword evidence="2" id="KW-1003">Cell membrane</keyword>
<reference evidence="8" key="1">
    <citation type="journal article" date="2020" name="Appl. Environ. Microbiol.">
        <title>Diazotrophic Anaeromyxobacter Isolates from Soils.</title>
        <authorList>
            <person name="Masuda Y."/>
            <person name="Yamanaka H."/>
            <person name="Xu Z.X."/>
            <person name="Shiratori Y."/>
            <person name="Aono T."/>
            <person name="Amachi S."/>
            <person name="Senoo K."/>
            <person name="Itoh H."/>
        </authorList>
    </citation>
    <scope>NUCLEOTIDE SEQUENCE [LARGE SCALE GENOMIC DNA]</scope>
    <source>
        <strain evidence="8">R267</strain>
    </source>
</reference>
<feature type="transmembrane region" description="Helical" evidence="6">
    <location>
        <begin position="48"/>
        <end position="66"/>
    </location>
</feature>
<evidence type="ECO:0008006" key="9">
    <source>
        <dbReference type="Google" id="ProtNLM"/>
    </source>
</evidence>
<evidence type="ECO:0000256" key="2">
    <source>
        <dbReference type="ARBA" id="ARBA00022475"/>
    </source>
</evidence>
<dbReference type="EMBL" id="BJTG01000003">
    <property type="protein sequence ID" value="GEJ56786.1"/>
    <property type="molecule type" value="Genomic_DNA"/>
</dbReference>
<proteinExistence type="predicted"/>
<feature type="transmembrane region" description="Helical" evidence="6">
    <location>
        <begin position="78"/>
        <end position="102"/>
    </location>
</feature>
<sequence>MELSSQAAAPRARTSRREILAVFAGLVVMTLAEVAVASASGVARGPRMVALILLAVAKAVLVGLFFMHLRYETRILRLTVFGPLVAPAAYALALVAEAAWGISR</sequence>